<comment type="subcellular location">
    <subcellularLocation>
        <location evidence="1 9">Mitochondrion inner membrane</location>
        <topology evidence="1 9">Multi-pass membrane protein</topology>
    </subcellularLocation>
</comment>
<keyword evidence="6" id="KW-1133">Transmembrane helix</keyword>
<dbReference type="AlphaFoldDB" id="A0A183DBL4"/>
<protein>
    <recommendedName>
        <fullName evidence="9">Mitochondrial pyruvate carrier</fullName>
    </recommendedName>
</protein>
<evidence type="ECO:0000256" key="7">
    <source>
        <dbReference type="ARBA" id="ARBA00023128"/>
    </source>
</evidence>
<evidence type="ECO:0000256" key="6">
    <source>
        <dbReference type="ARBA" id="ARBA00022989"/>
    </source>
</evidence>
<keyword evidence="3 9" id="KW-0813">Transport</keyword>
<dbReference type="Pfam" id="PF03650">
    <property type="entry name" value="MPC"/>
    <property type="match status" value="1"/>
</dbReference>
<evidence type="ECO:0000256" key="8">
    <source>
        <dbReference type="ARBA" id="ARBA00023136"/>
    </source>
</evidence>
<keyword evidence="4" id="KW-0812">Transmembrane</keyword>
<evidence type="ECO:0000256" key="3">
    <source>
        <dbReference type="ARBA" id="ARBA00022448"/>
    </source>
</evidence>
<evidence type="ECO:0000313" key="10">
    <source>
        <dbReference type="WBParaSite" id="GPUH_0000611301-mRNA-1"/>
    </source>
</evidence>
<dbReference type="GO" id="GO:0005743">
    <property type="term" value="C:mitochondrial inner membrane"/>
    <property type="evidence" value="ECO:0007669"/>
    <property type="project" value="UniProtKB-SubCell"/>
</dbReference>
<evidence type="ECO:0000256" key="2">
    <source>
        <dbReference type="ARBA" id="ARBA00006416"/>
    </source>
</evidence>
<dbReference type="InterPro" id="IPR005336">
    <property type="entry name" value="MPC"/>
</dbReference>
<evidence type="ECO:0000256" key="1">
    <source>
        <dbReference type="ARBA" id="ARBA00004448"/>
    </source>
</evidence>
<comment type="similarity">
    <text evidence="2 9">Belongs to the mitochondrial pyruvate carrier (MPC) (TC 2.A.105) family.</text>
</comment>
<sequence length="106" mass="11685">LVGVAALVAGTSALRMSSALYRALCRTGDKIVYPLLPPFAKTVWNHEAGPKTVFFWAPTIKWCLVLAGIADLKRPAEKLSAYQVPFVFDSLSSSLISFIIPFWLTR</sequence>
<evidence type="ECO:0000256" key="5">
    <source>
        <dbReference type="ARBA" id="ARBA00022792"/>
    </source>
</evidence>
<keyword evidence="8" id="KW-0472">Membrane</keyword>
<proteinExistence type="inferred from homology"/>
<evidence type="ECO:0000256" key="9">
    <source>
        <dbReference type="RuleBase" id="RU363100"/>
    </source>
</evidence>
<accession>A0A183DBL4</accession>
<reference evidence="10" key="1">
    <citation type="submission" date="2016-06" db="UniProtKB">
        <authorList>
            <consortium name="WormBaseParasite"/>
        </authorList>
    </citation>
    <scope>IDENTIFICATION</scope>
</reference>
<name>A0A183DBL4_9BILA</name>
<organism evidence="10">
    <name type="scientific">Gongylonema pulchrum</name>
    <dbReference type="NCBI Taxonomy" id="637853"/>
    <lineage>
        <taxon>Eukaryota</taxon>
        <taxon>Metazoa</taxon>
        <taxon>Ecdysozoa</taxon>
        <taxon>Nematoda</taxon>
        <taxon>Chromadorea</taxon>
        <taxon>Rhabditida</taxon>
        <taxon>Spirurina</taxon>
        <taxon>Spiruromorpha</taxon>
        <taxon>Spiruroidea</taxon>
        <taxon>Gongylonematidae</taxon>
        <taxon>Gongylonema</taxon>
    </lineage>
</organism>
<keyword evidence="5 9" id="KW-0999">Mitochondrion inner membrane</keyword>
<evidence type="ECO:0000256" key="4">
    <source>
        <dbReference type="ARBA" id="ARBA00022692"/>
    </source>
</evidence>
<dbReference type="WBParaSite" id="GPUH_0000611301-mRNA-1">
    <property type="protein sequence ID" value="GPUH_0000611301-mRNA-1"/>
    <property type="gene ID" value="GPUH_0000611301"/>
</dbReference>
<dbReference type="GO" id="GO:0006850">
    <property type="term" value="P:pyruvate import into mitochondria"/>
    <property type="evidence" value="ECO:0007669"/>
    <property type="project" value="InterPro"/>
</dbReference>
<keyword evidence="7 9" id="KW-0496">Mitochondrion</keyword>
<comment type="function">
    <text evidence="9">Mediates the uptake of pyruvate into mitochondria.</text>
</comment>